<evidence type="ECO:0000256" key="4">
    <source>
        <dbReference type="ARBA" id="ARBA00022723"/>
    </source>
</evidence>
<comment type="caution">
    <text evidence="9">The sequence shown here is derived from an EMBL/GenBank/DDBJ whole genome shotgun (WGS) entry which is preliminary data.</text>
</comment>
<evidence type="ECO:0000256" key="2">
    <source>
        <dbReference type="ARBA" id="ARBA00022438"/>
    </source>
</evidence>
<dbReference type="GO" id="GO:0004177">
    <property type="term" value="F:aminopeptidase activity"/>
    <property type="evidence" value="ECO:0007669"/>
    <property type="project" value="UniProtKB-UniRule"/>
</dbReference>
<dbReference type="PIRSF" id="PIRSF001123">
    <property type="entry name" value="PepA_GA"/>
    <property type="match status" value="1"/>
</dbReference>
<dbReference type="InterPro" id="IPR051464">
    <property type="entry name" value="Peptidase_M42_aminopept"/>
</dbReference>
<evidence type="ECO:0000256" key="6">
    <source>
        <dbReference type="PIRNR" id="PIRNR001123"/>
    </source>
</evidence>
<feature type="binding site" evidence="8">
    <location>
        <position position="320"/>
    </location>
    <ligand>
        <name>Zn(2+)</name>
        <dbReference type="ChEBI" id="CHEBI:29105"/>
        <label>2</label>
    </ligand>
</feature>
<keyword evidence="5" id="KW-0378">Hydrolase</keyword>
<evidence type="ECO:0000313" key="9">
    <source>
        <dbReference type="EMBL" id="PRO72694.1"/>
    </source>
</evidence>
<evidence type="ECO:0000256" key="3">
    <source>
        <dbReference type="ARBA" id="ARBA00022670"/>
    </source>
</evidence>
<keyword evidence="2" id="KW-0031">Aminopeptidase</keyword>
<feature type="binding site" evidence="8">
    <location>
        <position position="220"/>
    </location>
    <ligand>
        <name>Zn(2+)</name>
        <dbReference type="ChEBI" id="CHEBI:29105"/>
        <label>2</label>
    </ligand>
</feature>
<proteinExistence type="inferred from homology"/>
<keyword evidence="4 8" id="KW-0479">Metal-binding</keyword>
<feature type="binding site" evidence="8">
    <location>
        <position position="69"/>
    </location>
    <ligand>
        <name>Zn(2+)</name>
        <dbReference type="ChEBI" id="CHEBI:29105"/>
        <label>1</label>
    </ligand>
</feature>
<evidence type="ECO:0000256" key="1">
    <source>
        <dbReference type="ARBA" id="ARBA00006272"/>
    </source>
</evidence>
<dbReference type="AlphaFoldDB" id="A0A2S9V8D4"/>
<feature type="binding site" evidence="8">
    <location>
        <position position="240"/>
    </location>
    <ligand>
        <name>Zn(2+)</name>
        <dbReference type="ChEBI" id="CHEBI:29105"/>
        <label>1</label>
    </ligand>
</feature>
<sequence length="350" mass="37325">MVLDETYLRQTLAELLAIPSPLGVTEAIAAYVKSKLNELNIEFYTKRRGTIVATLPGQQTRADRAIAAHLDTLGAMVQAIKPSGRIALVPLGTWSARFAEGGRVTVLAGDIPIRGTVLPVKSSGHVYGDEVDALPVGWDYLELRLDEPCSSAKDVSELGIDVGTFIAFDPNTEFLPNGYISSRYLDDKAGVACLLTAIKALGESPALAVECHPIFTLSEETGCGCGHAPDDNVGELVSVDIGPVAPGQNSSEHTANIGVKDTSGVYHSALVNKLIALCGSHNIPYHKDVYKFYRSDTNSAILAGNDLKHGLITFGTESTHGYERTHIDSLLSVSRLLVAYMTSPGESDDS</sequence>
<dbReference type="GO" id="GO:0046872">
    <property type="term" value="F:metal ion binding"/>
    <property type="evidence" value="ECO:0007669"/>
    <property type="project" value="UniProtKB-UniRule"/>
</dbReference>
<dbReference type="Gene3D" id="3.40.630.10">
    <property type="entry name" value="Zn peptidases"/>
    <property type="match status" value="1"/>
</dbReference>
<dbReference type="InterPro" id="IPR017537">
    <property type="entry name" value="Peptidase_M42_hydrolase"/>
</dbReference>
<dbReference type="GO" id="GO:0006508">
    <property type="term" value="P:proteolysis"/>
    <property type="evidence" value="ECO:0007669"/>
    <property type="project" value="UniProtKB-KW"/>
</dbReference>
<dbReference type="Pfam" id="PF05343">
    <property type="entry name" value="Peptidase_M42"/>
    <property type="match status" value="1"/>
</dbReference>
<dbReference type="Gene3D" id="2.40.30.40">
    <property type="entry name" value="Peptidase M42, domain 2"/>
    <property type="match status" value="1"/>
</dbReference>
<dbReference type="SUPFAM" id="SSF53187">
    <property type="entry name" value="Zn-dependent exopeptidases"/>
    <property type="match status" value="1"/>
</dbReference>
<dbReference type="InterPro" id="IPR023367">
    <property type="entry name" value="Peptidase_M42_dom2"/>
</dbReference>
<evidence type="ECO:0000256" key="5">
    <source>
        <dbReference type="ARBA" id="ARBA00022801"/>
    </source>
</evidence>
<comment type="cofactor">
    <cofactor evidence="8">
        <name>a divalent metal cation</name>
        <dbReference type="ChEBI" id="CHEBI:60240"/>
    </cofactor>
    <text evidence="8">Binds 2 divalent metal cations per subunit.</text>
</comment>
<evidence type="ECO:0000313" key="10">
    <source>
        <dbReference type="Proteomes" id="UP000238949"/>
    </source>
</evidence>
<dbReference type="Proteomes" id="UP000238949">
    <property type="component" value="Unassembled WGS sequence"/>
</dbReference>
<feature type="binding site" evidence="8">
    <location>
        <position position="186"/>
    </location>
    <ligand>
        <name>Zn(2+)</name>
        <dbReference type="ChEBI" id="CHEBI:29105"/>
        <label>2</label>
    </ligand>
</feature>
<dbReference type="OrthoDB" id="361940at2"/>
<dbReference type="SUPFAM" id="SSF101821">
    <property type="entry name" value="Aminopeptidase/glucanase lid domain"/>
    <property type="match status" value="1"/>
</dbReference>
<dbReference type="EMBL" id="PVNP01000171">
    <property type="protein sequence ID" value="PRO72694.1"/>
    <property type="molecule type" value="Genomic_DNA"/>
</dbReference>
<gene>
    <name evidence="9" type="ORF">C6Y40_15395</name>
</gene>
<accession>A0A2S9V8D4</accession>
<dbReference type="PANTHER" id="PTHR32481">
    <property type="entry name" value="AMINOPEPTIDASE"/>
    <property type="match status" value="1"/>
</dbReference>
<feature type="active site" description="Proton acceptor" evidence="7">
    <location>
        <position position="219"/>
    </location>
</feature>
<protein>
    <submittedName>
        <fullName evidence="9">Osmoprotectant NAGGN system M42 family peptidase</fullName>
    </submittedName>
</protein>
<comment type="similarity">
    <text evidence="1 6">Belongs to the peptidase M42 family.</text>
</comment>
<evidence type="ECO:0000256" key="7">
    <source>
        <dbReference type="PIRSR" id="PIRSR001123-1"/>
    </source>
</evidence>
<dbReference type="RefSeq" id="WP_105935341.1">
    <property type="nucleotide sequence ID" value="NZ_PVNP01000171.1"/>
</dbReference>
<dbReference type="InterPro" id="IPR008007">
    <property type="entry name" value="Peptidase_M42"/>
</dbReference>
<keyword evidence="3" id="KW-0645">Protease</keyword>
<reference evidence="10" key="1">
    <citation type="journal article" date="2020" name="Int. J. Syst. Evol. Microbiol.">
        <title>Alteromonas alba sp. nov., a marine bacterium isolated from the seawater of the West Pacific Ocean.</title>
        <authorList>
            <person name="Sun C."/>
            <person name="Wu Y.-H."/>
            <person name="Xamxidin M."/>
            <person name="Cheng H."/>
            <person name="Xu X.-W."/>
        </authorList>
    </citation>
    <scope>NUCLEOTIDE SEQUENCE [LARGE SCALE GENOMIC DNA]</scope>
    <source>
        <strain evidence="10">190</strain>
    </source>
</reference>
<keyword evidence="10" id="KW-1185">Reference proteome</keyword>
<organism evidence="9 10">
    <name type="scientific">Alteromonas alba</name>
    <dbReference type="NCBI Taxonomy" id="2079529"/>
    <lineage>
        <taxon>Bacteria</taxon>
        <taxon>Pseudomonadati</taxon>
        <taxon>Pseudomonadota</taxon>
        <taxon>Gammaproteobacteria</taxon>
        <taxon>Alteromonadales</taxon>
        <taxon>Alteromonadaceae</taxon>
        <taxon>Alteromonas/Salinimonas group</taxon>
        <taxon>Alteromonas</taxon>
    </lineage>
</organism>
<evidence type="ECO:0000256" key="8">
    <source>
        <dbReference type="PIRSR" id="PIRSR001123-2"/>
    </source>
</evidence>
<dbReference type="NCBIfam" id="TIGR03106">
    <property type="entry name" value="trio_M42_hydro"/>
    <property type="match status" value="1"/>
</dbReference>
<feature type="binding site" evidence="8">
    <location>
        <position position="186"/>
    </location>
    <ligand>
        <name>Zn(2+)</name>
        <dbReference type="ChEBI" id="CHEBI:29105"/>
        <label>1</label>
    </ligand>
</feature>
<dbReference type="PANTHER" id="PTHR32481:SF7">
    <property type="entry name" value="AMINOPEPTIDASE YHFE-RELATED"/>
    <property type="match status" value="1"/>
</dbReference>
<dbReference type="CDD" id="cd05657">
    <property type="entry name" value="M42_glucanase_like"/>
    <property type="match status" value="1"/>
</dbReference>
<name>A0A2S9V8D4_9ALTE</name>